<dbReference type="SMART" id="SM00052">
    <property type="entry name" value="EAL"/>
    <property type="match status" value="1"/>
</dbReference>
<dbReference type="PANTHER" id="PTHR33121:SF81">
    <property type="entry name" value="CYCLIC DI-GMP PHOSPHODIESTERASE PDEB-RELATED"/>
    <property type="match status" value="1"/>
</dbReference>
<dbReference type="InterPro" id="IPR050706">
    <property type="entry name" value="Cyclic-di-GMP_PDE-like"/>
</dbReference>
<dbReference type="PROSITE" id="PS50883">
    <property type="entry name" value="EAL"/>
    <property type="match status" value="1"/>
</dbReference>
<evidence type="ECO:0000313" key="3">
    <source>
        <dbReference type="Proteomes" id="UP000251584"/>
    </source>
</evidence>
<dbReference type="InterPro" id="IPR001633">
    <property type="entry name" value="EAL_dom"/>
</dbReference>
<reference evidence="2 3" key="1">
    <citation type="submission" date="2018-06" db="EMBL/GenBank/DDBJ databases">
        <authorList>
            <consortium name="Pathogen Informatics"/>
            <person name="Doyle S."/>
        </authorList>
    </citation>
    <scope>NUCLEOTIDE SEQUENCE [LARGE SCALE GENOMIC DNA]</scope>
    <source>
        <strain evidence="2 3">NCTC10786</strain>
    </source>
</reference>
<dbReference type="CDD" id="cd01948">
    <property type="entry name" value="EAL"/>
    <property type="match status" value="1"/>
</dbReference>
<dbReference type="AlphaFoldDB" id="A0A2X2V7J9"/>
<name>A0A2X2V7J9_CITKO</name>
<sequence>MSLPIPKPSAPVIARYRKAGHAIYLDDFGTGYSSLCYLQNLDVDILKIDKSFVDALAYKNVTPHIIEMAKTLKLKMVAEGIETTHQEDWLRQHGVQYGQGWLYSKALPAAEFILWAEKRI</sequence>
<protein>
    <submittedName>
        <fullName evidence="2">Signal transduction protein</fullName>
    </submittedName>
</protein>
<evidence type="ECO:0000313" key="2">
    <source>
        <dbReference type="EMBL" id="SQB21601.1"/>
    </source>
</evidence>
<gene>
    <name evidence="2" type="primary">yjcC_2</name>
    <name evidence="2" type="ORF">NCTC10786_00821</name>
</gene>
<feature type="domain" description="EAL" evidence="1">
    <location>
        <begin position="1"/>
        <end position="120"/>
    </location>
</feature>
<dbReference type="Proteomes" id="UP000251584">
    <property type="component" value="Unassembled WGS sequence"/>
</dbReference>
<dbReference type="Gene3D" id="3.20.20.450">
    <property type="entry name" value="EAL domain"/>
    <property type="match status" value="1"/>
</dbReference>
<dbReference type="PANTHER" id="PTHR33121">
    <property type="entry name" value="CYCLIC DI-GMP PHOSPHODIESTERASE PDEF"/>
    <property type="match status" value="1"/>
</dbReference>
<evidence type="ECO:0000259" key="1">
    <source>
        <dbReference type="PROSITE" id="PS50883"/>
    </source>
</evidence>
<dbReference type="Pfam" id="PF00563">
    <property type="entry name" value="EAL"/>
    <property type="match status" value="1"/>
</dbReference>
<dbReference type="InterPro" id="IPR035919">
    <property type="entry name" value="EAL_sf"/>
</dbReference>
<accession>A0A2X2V7J9</accession>
<proteinExistence type="predicted"/>
<dbReference type="GO" id="GO:0071111">
    <property type="term" value="F:cyclic-guanylate-specific phosphodiesterase activity"/>
    <property type="evidence" value="ECO:0007669"/>
    <property type="project" value="InterPro"/>
</dbReference>
<dbReference type="SUPFAM" id="SSF141868">
    <property type="entry name" value="EAL domain-like"/>
    <property type="match status" value="1"/>
</dbReference>
<organism evidence="2 3">
    <name type="scientific">Citrobacter koseri</name>
    <name type="common">Citrobacter diversus</name>
    <dbReference type="NCBI Taxonomy" id="545"/>
    <lineage>
        <taxon>Bacteria</taxon>
        <taxon>Pseudomonadati</taxon>
        <taxon>Pseudomonadota</taxon>
        <taxon>Gammaproteobacteria</taxon>
        <taxon>Enterobacterales</taxon>
        <taxon>Enterobacteriaceae</taxon>
        <taxon>Citrobacter</taxon>
    </lineage>
</organism>
<dbReference type="EMBL" id="UAVY01000001">
    <property type="protein sequence ID" value="SQB21601.1"/>
    <property type="molecule type" value="Genomic_DNA"/>
</dbReference>